<dbReference type="Pfam" id="PF01035">
    <property type="entry name" value="DNA_binding_1"/>
    <property type="match status" value="1"/>
</dbReference>
<dbReference type="OrthoDB" id="9802228at2"/>
<evidence type="ECO:0000256" key="5">
    <source>
        <dbReference type="ARBA" id="ARBA00023204"/>
    </source>
</evidence>
<dbReference type="PANTHER" id="PTHR10815">
    <property type="entry name" value="METHYLATED-DNA--PROTEIN-CYSTEINE METHYLTRANSFERASE"/>
    <property type="match status" value="1"/>
</dbReference>
<evidence type="ECO:0000256" key="1">
    <source>
        <dbReference type="ARBA" id="ARBA00001286"/>
    </source>
</evidence>
<dbReference type="CDD" id="cd06445">
    <property type="entry name" value="ATase"/>
    <property type="match status" value="1"/>
</dbReference>
<proteinExistence type="predicted"/>
<evidence type="ECO:0000256" key="6">
    <source>
        <dbReference type="ARBA" id="ARBA00049348"/>
    </source>
</evidence>
<dbReference type="Gene3D" id="3.30.160.70">
    <property type="entry name" value="Methylated DNA-protein cysteine methyltransferase domain"/>
    <property type="match status" value="1"/>
</dbReference>
<comment type="catalytic activity">
    <reaction evidence="1">
        <text>a 4-O-methyl-thymidine in DNA + L-cysteinyl-[protein] = a thymidine in DNA + S-methyl-L-cysteinyl-[protein]</text>
        <dbReference type="Rhea" id="RHEA:53428"/>
        <dbReference type="Rhea" id="RHEA-COMP:10131"/>
        <dbReference type="Rhea" id="RHEA-COMP:10132"/>
        <dbReference type="Rhea" id="RHEA-COMP:13555"/>
        <dbReference type="Rhea" id="RHEA-COMP:13556"/>
        <dbReference type="ChEBI" id="CHEBI:29950"/>
        <dbReference type="ChEBI" id="CHEBI:82612"/>
        <dbReference type="ChEBI" id="CHEBI:137386"/>
        <dbReference type="ChEBI" id="CHEBI:137387"/>
        <dbReference type="EC" id="2.1.1.63"/>
    </reaction>
</comment>
<dbReference type="InterPro" id="IPR014048">
    <property type="entry name" value="MethylDNA_cys_MeTrfase_DNA-bd"/>
</dbReference>
<evidence type="ECO:0000256" key="2">
    <source>
        <dbReference type="ARBA" id="ARBA00022603"/>
    </source>
</evidence>
<dbReference type="Gene3D" id="1.10.10.10">
    <property type="entry name" value="Winged helix-like DNA-binding domain superfamily/Winged helix DNA-binding domain"/>
    <property type="match status" value="1"/>
</dbReference>
<keyword evidence="10" id="KW-1185">Reference proteome</keyword>
<protein>
    <submittedName>
        <fullName evidence="9">Methylated-DNA--[protein]-cysteine S-methyltransferase</fullName>
        <ecNumber evidence="9">2.1.1.63</ecNumber>
    </submittedName>
</protein>
<dbReference type="GO" id="GO:0006281">
    <property type="term" value="P:DNA repair"/>
    <property type="evidence" value="ECO:0007669"/>
    <property type="project" value="UniProtKB-KW"/>
</dbReference>
<dbReference type="GO" id="GO:0003908">
    <property type="term" value="F:methylated-DNA-[protein]-cysteine S-methyltransferase activity"/>
    <property type="evidence" value="ECO:0007669"/>
    <property type="project" value="UniProtKB-EC"/>
</dbReference>
<accession>A0A6N8JCX3</accession>
<dbReference type="AlphaFoldDB" id="A0A6N8JCX3"/>
<dbReference type="SUPFAM" id="SSF53155">
    <property type="entry name" value="Methylated DNA-protein cysteine methyltransferase domain"/>
    <property type="match status" value="1"/>
</dbReference>
<dbReference type="Pfam" id="PF02870">
    <property type="entry name" value="Methyltransf_1N"/>
    <property type="match status" value="1"/>
</dbReference>
<dbReference type="NCBIfam" id="TIGR00589">
    <property type="entry name" value="ogt"/>
    <property type="match status" value="1"/>
</dbReference>
<evidence type="ECO:0000313" key="9">
    <source>
        <dbReference type="EMBL" id="MVT42268.1"/>
    </source>
</evidence>
<evidence type="ECO:0000259" key="7">
    <source>
        <dbReference type="Pfam" id="PF01035"/>
    </source>
</evidence>
<evidence type="ECO:0000313" key="10">
    <source>
        <dbReference type="Proteomes" id="UP000468388"/>
    </source>
</evidence>
<reference evidence="9 10" key="1">
    <citation type="submission" date="2019-12" db="EMBL/GenBank/DDBJ databases">
        <title>The draft genomic sequence of strain Chitinophaga oryziterrae JCM 16595.</title>
        <authorList>
            <person name="Zhang X."/>
        </authorList>
    </citation>
    <scope>NUCLEOTIDE SEQUENCE [LARGE SCALE GENOMIC DNA]</scope>
    <source>
        <strain evidence="9 10">JCM 16595</strain>
    </source>
</reference>
<keyword evidence="2 9" id="KW-0489">Methyltransferase</keyword>
<dbReference type="InterPro" id="IPR001497">
    <property type="entry name" value="MethylDNA_cys_MeTrfase_AS"/>
</dbReference>
<dbReference type="InterPro" id="IPR008332">
    <property type="entry name" value="MethylG_MeTrfase_N"/>
</dbReference>
<dbReference type="EMBL" id="WRXO01000004">
    <property type="protein sequence ID" value="MVT42268.1"/>
    <property type="molecule type" value="Genomic_DNA"/>
</dbReference>
<keyword evidence="5" id="KW-0234">DNA repair</keyword>
<comment type="caution">
    <text evidence="9">The sequence shown here is derived from an EMBL/GenBank/DDBJ whole genome shotgun (WGS) entry which is preliminary data.</text>
</comment>
<comment type="catalytic activity">
    <reaction evidence="6">
        <text>a 6-O-methyl-2'-deoxyguanosine in DNA + L-cysteinyl-[protein] = S-methyl-L-cysteinyl-[protein] + a 2'-deoxyguanosine in DNA</text>
        <dbReference type="Rhea" id="RHEA:24000"/>
        <dbReference type="Rhea" id="RHEA-COMP:10131"/>
        <dbReference type="Rhea" id="RHEA-COMP:10132"/>
        <dbReference type="Rhea" id="RHEA-COMP:11367"/>
        <dbReference type="Rhea" id="RHEA-COMP:11368"/>
        <dbReference type="ChEBI" id="CHEBI:29950"/>
        <dbReference type="ChEBI" id="CHEBI:82612"/>
        <dbReference type="ChEBI" id="CHEBI:85445"/>
        <dbReference type="ChEBI" id="CHEBI:85448"/>
        <dbReference type="EC" id="2.1.1.63"/>
    </reaction>
</comment>
<dbReference type="RefSeq" id="WP_157300895.1">
    <property type="nucleotide sequence ID" value="NZ_BAAAZB010000005.1"/>
</dbReference>
<dbReference type="PANTHER" id="PTHR10815:SF13">
    <property type="entry name" value="METHYLATED-DNA--PROTEIN-CYSTEINE METHYLTRANSFERASE"/>
    <property type="match status" value="1"/>
</dbReference>
<feature type="domain" description="Methylguanine DNA methyltransferase ribonuclease-like" evidence="8">
    <location>
        <begin position="17"/>
        <end position="87"/>
    </location>
</feature>
<evidence type="ECO:0000256" key="4">
    <source>
        <dbReference type="ARBA" id="ARBA00022763"/>
    </source>
</evidence>
<gene>
    <name evidence="9" type="ORF">GO495_16880</name>
</gene>
<organism evidence="9 10">
    <name type="scientific">Chitinophaga oryziterrae</name>
    <dbReference type="NCBI Taxonomy" id="1031224"/>
    <lineage>
        <taxon>Bacteria</taxon>
        <taxon>Pseudomonadati</taxon>
        <taxon>Bacteroidota</taxon>
        <taxon>Chitinophagia</taxon>
        <taxon>Chitinophagales</taxon>
        <taxon>Chitinophagaceae</taxon>
        <taxon>Chitinophaga</taxon>
    </lineage>
</organism>
<dbReference type="Proteomes" id="UP000468388">
    <property type="component" value="Unassembled WGS sequence"/>
</dbReference>
<dbReference type="InterPro" id="IPR036631">
    <property type="entry name" value="MGMT_N_sf"/>
</dbReference>
<feature type="domain" description="Methylated-DNA-[protein]-cysteine S-methyltransferase DNA binding" evidence="7">
    <location>
        <begin position="93"/>
        <end position="169"/>
    </location>
</feature>
<sequence>MKTISIIPVEEDNLTISYSFANTRFGKVLIAATETGICYMAFADETENEAFALLHNQFPDAVYGNIKDDLQQAALRILEGESADITLHVKCTPFQLAIWKKLINLPAGKVLSYTALAGDVKLARAVGTAVAANPVAYLIPCHRVIKSNGEVGNYHWGSDRKAAMIKWENKKQITNELATNNS</sequence>
<dbReference type="InterPro" id="IPR036217">
    <property type="entry name" value="MethylDNA_cys_MeTrfase_DNAb"/>
</dbReference>
<dbReference type="PROSITE" id="PS00374">
    <property type="entry name" value="MGMT"/>
    <property type="match status" value="1"/>
</dbReference>
<evidence type="ECO:0000259" key="8">
    <source>
        <dbReference type="Pfam" id="PF02870"/>
    </source>
</evidence>
<dbReference type="InterPro" id="IPR036388">
    <property type="entry name" value="WH-like_DNA-bd_sf"/>
</dbReference>
<evidence type="ECO:0000256" key="3">
    <source>
        <dbReference type="ARBA" id="ARBA00022679"/>
    </source>
</evidence>
<dbReference type="EC" id="2.1.1.63" evidence="9"/>
<keyword evidence="3 9" id="KW-0808">Transferase</keyword>
<name>A0A6N8JCX3_9BACT</name>
<keyword evidence="4" id="KW-0227">DNA damage</keyword>
<dbReference type="SUPFAM" id="SSF46767">
    <property type="entry name" value="Methylated DNA-protein cysteine methyltransferase, C-terminal domain"/>
    <property type="match status" value="1"/>
</dbReference>
<dbReference type="GO" id="GO:0032259">
    <property type="term" value="P:methylation"/>
    <property type="evidence" value="ECO:0007669"/>
    <property type="project" value="UniProtKB-KW"/>
</dbReference>